<dbReference type="SUPFAM" id="SSF50370">
    <property type="entry name" value="Ricin B-like lectins"/>
    <property type="match status" value="1"/>
</dbReference>
<keyword evidence="1" id="KW-0812">Transmembrane</keyword>
<keyword evidence="1" id="KW-1133">Transmembrane helix</keyword>
<feature type="transmembrane region" description="Helical" evidence="1">
    <location>
        <begin position="56"/>
        <end position="79"/>
    </location>
</feature>
<dbReference type="Gene3D" id="2.80.10.50">
    <property type="match status" value="1"/>
</dbReference>
<evidence type="ECO:0008006" key="4">
    <source>
        <dbReference type="Google" id="ProtNLM"/>
    </source>
</evidence>
<dbReference type="EMBL" id="JADNRY010000092">
    <property type="protein sequence ID" value="KAF9066107.1"/>
    <property type="molecule type" value="Genomic_DNA"/>
</dbReference>
<dbReference type="CDD" id="cd00161">
    <property type="entry name" value="beta-trefoil_Ricin-like"/>
    <property type="match status" value="1"/>
</dbReference>
<evidence type="ECO:0000313" key="2">
    <source>
        <dbReference type="EMBL" id="KAF9066107.1"/>
    </source>
</evidence>
<reference evidence="2" key="1">
    <citation type="submission" date="2020-11" db="EMBL/GenBank/DDBJ databases">
        <authorList>
            <consortium name="DOE Joint Genome Institute"/>
            <person name="Ahrendt S."/>
            <person name="Riley R."/>
            <person name="Andreopoulos W."/>
            <person name="Labutti K."/>
            <person name="Pangilinan J."/>
            <person name="Ruiz-Duenas F.J."/>
            <person name="Barrasa J.M."/>
            <person name="Sanchez-Garcia M."/>
            <person name="Camarero S."/>
            <person name="Miyauchi S."/>
            <person name="Serrano A."/>
            <person name="Linde D."/>
            <person name="Babiker R."/>
            <person name="Drula E."/>
            <person name="Ayuso-Fernandez I."/>
            <person name="Pacheco R."/>
            <person name="Padilla G."/>
            <person name="Ferreira P."/>
            <person name="Barriuso J."/>
            <person name="Kellner H."/>
            <person name="Castanera R."/>
            <person name="Alfaro M."/>
            <person name="Ramirez L."/>
            <person name="Pisabarro A.G."/>
            <person name="Kuo A."/>
            <person name="Tritt A."/>
            <person name="Lipzen A."/>
            <person name="He G."/>
            <person name="Yan M."/>
            <person name="Ng V."/>
            <person name="Cullen D."/>
            <person name="Martin F."/>
            <person name="Rosso M.-N."/>
            <person name="Henrissat B."/>
            <person name="Hibbett D."/>
            <person name="Martinez A.T."/>
            <person name="Grigoriev I.V."/>
        </authorList>
    </citation>
    <scope>NUCLEOTIDE SEQUENCE</scope>
    <source>
        <strain evidence="2">AH 40177</strain>
    </source>
</reference>
<accession>A0A9P5U4X4</accession>
<evidence type="ECO:0000256" key="1">
    <source>
        <dbReference type="SAM" id="Phobius"/>
    </source>
</evidence>
<dbReference type="Proteomes" id="UP000772434">
    <property type="component" value="Unassembled WGS sequence"/>
</dbReference>
<keyword evidence="1" id="KW-0472">Membrane</keyword>
<protein>
    <recommendedName>
        <fullName evidence="4">Ricin B lectin domain-containing protein</fullName>
    </recommendedName>
</protein>
<gene>
    <name evidence="2" type="ORF">BDP27DRAFT_1424112</name>
</gene>
<name>A0A9P5U4X4_9AGAR</name>
<dbReference type="AlphaFoldDB" id="A0A9P5U4X4"/>
<dbReference type="InterPro" id="IPR035992">
    <property type="entry name" value="Ricin_B-like_lectins"/>
</dbReference>
<organism evidence="2 3">
    <name type="scientific">Rhodocollybia butyracea</name>
    <dbReference type="NCBI Taxonomy" id="206335"/>
    <lineage>
        <taxon>Eukaryota</taxon>
        <taxon>Fungi</taxon>
        <taxon>Dikarya</taxon>
        <taxon>Basidiomycota</taxon>
        <taxon>Agaricomycotina</taxon>
        <taxon>Agaricomycetes</taxon>
        <taxon>Agaricomycetidae</taxon>
        <taxon>Agaricales</taxon>
        <taxon>Marasmiineae</taxon>
        <taxon>Omphalotaceae</taxon>
        <taxon>Rhodocollybia</taxon>
    </lineage>
</organism>
<proteinExistence type="predicted"/>
<evidence type="ECO:0000313" key="3">
    <source>
        <dbReference type="Proteomes" id="UP000772434"/>
    </source>
</evidence>
<comment type="caution">
    <text evidence="2">The sequence shown here is derived from an EMBL/GenBank/DDBJ whole genome shotgun (WGS) entry which is preliminary data.</text>
</comment>
<keyword evidence="3" id="KW-1185">Reference proteome</keyword>
<sequence length="218" mass="23274">MNWNDNTLSPTWPEQGGYKWESKWLLASQQISFATLASQRTTLATNMFNNISKSDIIAFLFAVITANALVPPLSGTYAIQNANSSLLLNLNGGTVPTQTIIEFPITQPIANFPNQVWTYIPGTGNTATLQLVRPSTFLSCTTSPTGSQCTGSPATPAPVWIVEPTVHGGFLLIDSVSGLALTGRGATQQTVFLSVANPSAILEQVWIFIDTSKAITVG</sequence>